<dbReference type="Pfam" id="PF05932">
    <property type="entry name" value="CesT"/>
    <property type="match status" value="1"/>
</dbReference>
<keyword evidence="2" id="KW-1185">Reference proteome</keyword>
<protein>
    <recommendedName>
        <fullName evidence="3">Type III secretion system chaperone</fullName>
    </recommendedName>
</protein>
<proteinExistence type="predicted"/>
<name>A0A261UCW3_9BORD</name>
<evidence type="ECO:0000313" key="2">
    <source>
        <dbReference type="Proteomes" id="UP000216885"/>
    </source>
</evidence>
<comment type="caution">
    <text evidence="1">The sequence shown here is derived from an EMBL/GenBank/DDBJ whole genome shotgun (WGS) entry which is preliminary data.</text>
</comment>
<dbReference type="SUPFAM" id="SSF69635">
    <property type="entry name" value="Type III secretory system chaperone-like"/>
    <property type="match status" value="1"/>
</dbReference>
<sequence>MQMSGQLFLTELARLLGAPQAEDSAVLYLTLAGDVQVTVSLETSGVESVLLYAELGGVPSGDAFLQDIGRANFLGAGTEGAVLALRPDDPVACLFRHVPTGVHCPDDCLPILKTFCEVATNWQQRIRTY</sequence>
<dbReference type="Proteomes" id="UP000216885">
    <property type="component" value="Unassembled WGS sequence"/>
</dbReference>
<organism evidence="1 2">
    <name type="scientific">Bordetella genomosp. 4</name>
    <dbReference type="NCBI Taxonomy" id="463044"/>
    <lineage>
        <taxon>Bacteria</taxon>
        <taxon>Pseudomonadati</taxon>
        <taxon>Pseudomonadota</taxon>
        <taxon>Betaproteobacteria</taxon>
        <taxon>Burkholderiales</taxon>
        <taxon>Alcaligenaceae</taxon>
        <taxon>Bordetella</taxon>
    </lineage>
</organism>
<evidence type="ECO:0000313" key="1">
    <source>
        <dbReference type="EMBL" id="OZI59252.1"/>
    </source>
</evidence>
<dbReference type="AlphaFoldDB" id="A0A261UCW3"/>
<dbReference type="CDD" id="cd16364">
    <property type="entry name" value="T3SC_I-like"/>
    <property type="match status" value="1"/>
</dbReference>
<dbReference type="GO" id="GO:0030254">
    <property type="term" value="P:protein secretion by the type III secretion system"/>
    <property type="evidence" value="ECO:0007669"/>
    <property type="project" value="InterPro"/>
</dbReference>
<dbReference type="Gene3D" id="3.30.1460.10">
    <property type="match status" value="1"/>
</dbReference>
<reference evidence="1 2" key="1">
    <citation type="submission" date="2017-05" db="EMBL/GenBank/DDBJ databases">
        <title>Complete and WGS of Bordetella genogroups.</title>
        <authorList>
            <person name="Spilker T."/>
            <person name="LiPuma J."/>
        </authorList>
    </citation>
    <scope>NUCLEOTIDE SEQUENCE [LARGE SCALE GENOMIC DNA]</scope>
    <source>
        <strain evidence="1 2">AU9919</strain>
    </source>
</reference>
<dbReference type="InterPro" id="IPR010261">
    <property type="entry name" value="Tir_chaperone"/>
</dbReference>
<accession>A0A261UCW3</accession>
<evidence type="ECO:0008006" key="3">
    <source>
        <dbReference type="Google" id="ProtNLM"/>
    </source>
</evidence>
<gene>
    <name evidence="1" type="ORF">CAL20_06455</name>
</gene>
<dbReference type="EMBL" id="NEVQ01000008">
    <property type="protein sequence ID" value="OZI59252.1"/>
    <property type="molecule type" value="Genomic_DNA"/>
</dbReference>